<proteinExistence type="predicted"/>
<name>A0A7R9A122_9CRUS</name>
<dbReference type="InterPro" id="IPR001828">
    <property type="entry name" value="ANF_lig-bd_rcpt"/>
</dbReference>
<evidence type="ECO:0000256" key="5">
    <source>
        <dbReference type="SAM" id="MobiDB-lite"/>
    </source>
</evidence>
<keyword evidence="9" id="KW-1185">Reference proteome</keyword>
<organism evidence="8">
    <name type="scientific">Darwinula stevensoni</name>
    <dbReference type="NCBI Taxonomy" id="69355"/>
    <lineage>
        <taxon>Eukaryota</taxon>
        <taxon>Metazoa</taxon>
        <taxon>Ecdysozoa</taxon>
        <taxon>Arthropoda</taxon>
        <taxon>Crustacea</taxon>
        <taxon>Oligostraca</taxon>
        <taxon>Ostracoda</taxon>
        <taxon>Podocopa</taxon>
        <taxon>Podocopida</taxon>
        <taxon>Darwinulocopina</taxon>
        <taxon>Darwinuloidea</taxon>
        <taxon>Darwinulidae</taxon>
        <taxon>Darwinula</taxon>
    </lineage>
</organism>
<dbReference type="Pfam" id="PF01094">
    <property type="entry name" value="ANF_receptor"/>
    <property type="match status" value="1"/>
</dbReference>
<evidence type="ECO:0000313" key="8">
    <source>
        <dbReference type="EMBL" id="CAD7242104.1"/>
    </source>
</evidence>
<feature type="domain" description="Receptor ligand binding region" evidence="7">
    <location>
        <begin position="77"/>
        <end position="250"/>
    </location>
</feature>
<dbReference type="Gene3D" id="3.40.50.2300">
    <property type="match status" value="1"/>
</dbReference>
<evidence type="ECO:0000259" key="7">
    <source>
        <dbReference type="Pfam" id="PF01094"/>
    </source>
</evidence>
<dbReference type="EMBL" id="CAJPEV010000216">
    <property type="protein sequence ID" value="CAG0882507.1"/>
    <property type="molecule type" value="Genomic_DNA"/>
</dbReference>
<gene>
    <name evidence="8" type="ORF">DSTB1V02_LOCUS2077</name>
</gene>
<keyword evidence="6" id="KW-0732">Signal</keyword>
<feature type="chain" id="PRO_5036402724" description="Receptor ligand binding region domain-containing protein" evidence="6">
    <location>
        <begin position="23"/>
        <end position="273"/>
    </location>
</feature>
<evidence type="ECO:0000313" key="9">
    <source>
        <dbReference type="Proteomes" id="UP000677054"/>
    </source>
</evidence>
<dbReference type="SUPFAM" id="SSF53822">
    <property type="entry name" value="Periplasmic binding protein-like I"/>
    <property type="match status" value="1"/>
</dbReference>
<evidence type="ECO:0000256" key="1">
    <source>
        <dbReference type="ARBA" id="ARBA00004370"/>
    </source>
</evidence>
<dbReference type="GO" id="GO:0016020">
    <property type="term" value="C:membrane"/>
    <property type="evidence" value="ECO:0007669"/>
    <property type="project" value="UniProtKB-SubCell"/>
</dbReference>
<dbReference type="GO" id="GO:0017046">
    <property type="term" value="F:peptide hormone binding"/>
    <property type="evidence" value="ECO:0007669"/>
    <property type="project" value="TreeGrafter"/>
</dbReference>
<dbReference type="AlphaFoldDB" id="A0A7R9A122"/>
<dbReference type="Proteomes" id="UP000677054">
    <property type="component" value="Unassembled WGS sequence"/>
</dbReference>
<protein>
    <recommendedName>
        <fullName evidence="7">Receptor ligand binding region domain-containing protein</fullName>
    </recommendedName>
</protein>
<dbReference type="InterPro" id="IPR052612">
    <property type="entry name" value="ANP_Clearance_Receptor"/>
</dbReference>
<evidence type="ECO:0000256" key="6">
    <source>
        <dbReference type="SAM" id="SignalP"/>
    </source>
</evidence>
<feature type="region of interest" description="Disordered" evidence="5">
    <location>
        <begin position="247"/>
        <end position="273"/>
    </location>
</feature>
<sequence>MQTPLLLVTLAVLAMHIHPSGGSECQSKGEDQDPLLLPEFMRNPPLQRPPRLPRTLHFAVIGPNSSTHKYNLLNVVPAIEMARRRIYDRQLLPGLDIKILSKDSECQSVYSGLASFYFYYENTADVFFGPICDDYTLAPVARYAAKWNIPVLTPGGQAPGFTCKRDYELLTRMLGSYSQVGEFFRHVTSRWNWKTLSLVYENTATSGNSPCYFMMEAVFKALGKVPHHRQIYPTTESKHVLLNVTQEARSKDPSDSSSRPGSNPEVITTSRSD</sequence>
<evidence type="ECO:0000256" key="2">
    <source>
        <dbReference type="ARBA" id="ARBA00022692"/>
    </source>
</evidence>
<dbReference type="GO" id="GO:0038023">
    <property type="term" value="F:signaling receptor activity"/>
    <property type="evidence" value="ECO:0007669"/>
    <property type="project" value="TreeGrafter"/>
</dbReference>
<comment type="subcellular location">
    <subcellularLocation>
        <location evidence="1">Membrane</location>
    </subcellularLocation>
</comment>
<reference evidence="8" key="1">
    <citation type="submission" date="2020-11" db="EMBL/GenBank/DDBJ databases">
        <authorList>
            <person name="Tran Van P."/>
        </authorList>
    </citation>
    <scope>NUCLEOTIDE SEQUENCE</scope>
</reference>
<dbReference type="GO" id="GO:0007165">
    <property type="term" value="P:signal transduction"/>
    <property type="evidence" value="ECO:0007669"/>
    <property type="project" value="TreeGrafter"/>
</dbReference>
<accession>A0A7R9A122</accession>
<keyword evidence="3" id="KW-1133">Transmembrane helix</keyword>
<dbReference type="InterPro" id="IPR028082">
    <property type="entry name" value="Peripla_BP_I"/>
</dbReference>
<feature type="signal peptide" evidence="6">
    <location>
        <begin position="1"/>
        <end position="22"/>
    </location>
</feature>
<evidence type="ECO:0000256" key="3">
    <source>
        <dbReference type="ARBA" id="ARBA00022989"/>
    </source>
</evidence>
<dbReference type="OrthoDB" id="6370847at2759"/>
<dbReference type="EMBL" id="LR899733">
    <property type="protein sequence ID" value="CAD7242104.1"/>
    <property type="molecule type" value="Genomic_DNA"/>
</dbReference>
<dbReference type="PANTHER" id="PTHR44755">
    <property type="entry name" value="NATRIURETIC PEPTIDE RECEPTOR 3-RELATED"/>
    <property type="match status" value="1"/>
</dbReference>
<dbReference type="PANTHER" id="PTHR44755:SF11">
    <property type="entry name" value="ATRIAL NATRIURETIC PEPTIDE RECEPTOR 3 ISOFORM X1"/>
    <property type="match status" value="1"/>
</dbReference>
<keyword evidence="2" id="KW-0812">Transmembrane</keyword>
<keyword evidence="4" id="KW-0472">Membrane</keyword>
<evidence type="ECO:0000256" key="4">
    <source>
        <dbReference type="ARBA" id="ARBA00023136"/>
    </source>
</evidence>